<dbReference type="EMBL" id="GBXM01020359">
    <property type="protein sequence ID" value="JAH88218.1"/>
    <property type="molecule type" value="Transcribed_RNA"/>
</dbReference>
<proteinExistence type="predicted"/>
<sequence>MNEHMVQTVISTHPQLKYKCLTVFSVTFTTQKHTLSG</sequence>
<accession>A0A0E9WFE8</accession>
<dbReference type="AlphaFoldDB" id="A0A0E9WFE8"/>
<reference evidence="1" key="2">
    <citation type="journal article" date="2015" name="Fish Shellfish Immunol.">
        <title>Early steps in the European eel (Anguilla anguilla)-Vibrio vulnificus interaction in the gills: Role of the RtxA13 toxin.</title>
        <authorList>
            <person name="Callol A."/>
            <person name="Pajuelo D."/>
            <person name="Ebbesson L."/>
            <person name="Teles M."/>
            <person name="MacKenzie S."/>
            <person name="Amaro C."/>
        </authorList>
    </citation>
    <scope>NUCLEOTIDE SEQUENCE</scope>
</reference>
<evidence type="ECO:0000313" key="1">
    <source>
        <dbReference type="EMBL" id="JAH88218.1"/>
    </source>
</evidence>
<protein>
    <submittedName>
        <fullName evidence="1">Uncharacterized protein</fullName>
    </submittedName>
</protein>
<organism evidence="1">
    <name type="scientific">Anguilla anguilla</name>
    <name type="common">European freshwater eel</name>
    <name type="synonym">Muraena anguilla</name>
    <dbReference type="NCBI Taxonomy" id="7936"/>
    <lineage>
        <taxon>Eukaryota</taxon>
        <taxon>Metazoa</taxon>
        <taxon>Chordata</taxon>
        <taxon>Craniata</taxon>
        <taxon>Vertebrata</taxon>
        <taxon>Euteleostomi</taxon>
        <taxon>Actinopterygii</taxon>
        <taxon>Neopterygii</taxon>
        <taxon>Teleostei</taxon>
        <taxon>Anguilliformes</taxon>
        <taxon>Anguillidae</taxon>
        <taxon>Anguilla</taxon>
    </lineage>
</organism>
<name>A0A0E9WFE8_ANGAN</name>
<reference evidence="1" key="1">
    <citation type="submission" date="2014-11" db="EMBL/GenBank/DDBJ databases">
        <authorList>
            <person name="Amaro Gonzalez C."/>
        </authorList>
    </citation>
    <scope>NUCLEOTIDE SEQUENCE</scope>
</reference>